<dbReference type="Proteomes" id="UP001497382">
    <property type="component" value="Unassembled WGS sequence"/>
</dbReference>
<keyword evidence="2" id="KW-1185">Reference proteome</keyword>
<proteinExistence type="predicted"/>
<feature type="non-terminal residue" evidence="1">
    <location>
        <position position="58"/>
    </location>
</feature>
<protein>
    <submittedName>
        <fullName evidence="1">Uncharacterized protein</fullName>
    </submittedName>
</protein>
<comment type="caution">
    <text evidence="1">The sequence shown here is derived from an EMBL/GenBank/DDBJ whole genome shotgun (WGS) entry which is preliminary data.</text>
</comment>
<dbReference type="EMBL" id="CAXIEN010000276">
    <property type="protein sequence ID" value="CAL1291170.1"/>
    <property type="molecule type" value="Genomic_DNA"/>
</dbReference>
<reference evidence="1 2" key="1">
    <citation type="submission" date="2024-04" db="EMBL/GenBank/DDBJ databases">
        <authorList>
            <person name="Rising A."/>
            <person name="Reimegard J."/>
            <person name="Sonavane S."/>
            <person name="Akerstrom W."/>
            <person name="Nylinder S."/>
            <person name="Hedman E."/>
            <person name="Kallberg Y."/>
        </authorList>
    </citation>
    <scope>NUCLEOTIDE SEQUENCE [LARGE SCALE GENOMIC DNA]</scope>
</reference>
<name>A0AAV2B5I8_9ARAC</name>
<evidence type="ECO:0000313" key="1">
    <source>
        <dbReference type="EMBL" id="CAL1291170.1"/>
    </source>
</evidence>
<sequence length="58" mass="6697">MADRVCLFNTCNGPPKWKHYGITTKEAVTYSKLLGQKRGFQELIEFNDMQAKPANFMK</sequence>
<gene>
    <name evidence="1" type="ORF">LARSCL_LOCUS16927</name>
</gene>
<evidence type="ECO:0000313" key="2">
    <source>
        <dbReference type="Proteomes" id="UP001497382"/>
    </source>
</evidence>
<organism evidence="1 2">
    <name type="scientific">Larinioides sclopetarius</name>
    <dbReference type="NCBI Taxonomy" id="280406"/>
    <lineage>
        <taxon>Eukaryota</taxon>
        <taxon>Metazoa</taxon>
        <taxon>Ecdysozoa</taxon>
        <taxon>Arthropoda</taxon>
        <taxon>Chelicerata</taxon>
        <taxon>Arachnida</taxon>
        <taxon>Araneae</taxon>
        <taxon>Araneomorphae</taxon>
        <taxon>Entelegynae</taxon>
        <taxon>Araneoidea</taxon>
        <taxon>Araneidae</taxon>
        <taxon>Larinioides</taxon>
    </lineage>
</organism>
<accession>A0AAV2B5I8</accession>
<dbReference type="AlphaFoldDB" id="A0AAV2B5I8"/>